<dbReference type="RefSeq" id="WP_123887188.1">
    <property type="nucleotide sequence ID" value="NZ_CP033928.1"/>
</dbReference>
<evidence type="ECO:0000313" key="1">
    <source>
        <dbReference type="EMBL" id="AZA62848.1"/>
    </source>
</evidence>
<evidence type="ECO:0000313" key="2">
    <source>
        <dbReference type="Proteomes" id="UP000269076"/>
    </source>
</evidence>
<sequence length="71" mass="8137">MFAFALDTLEEPQIISLIEDVKNLESNKTNFGFRKLRLINVKNPARLKLEIEKSIANSDNQGSIYLLDQNN</sequence>
<gene>
    <name evidence="1" type="ORF">EG340_18285</name>
</gene>
<dbReference type="Proteomes" id="UP000269076">
    <property type="component" value="Chromosome"/>
</dbReference>
<reference evidence="1 2" key="1">
    <citation type="submission" date="2018-11" db="EMBL/GenBank/DDBJ databases">
        <title>Proposal to divide the Flavobacteriaceae and reorganize its genera based on Amino Acid Identity values calculated from whole genome sequences.</title>
        <authorList>
            <person name="Nicholson A.C."/>
            <person name="Gulvik C.A."/>
            <person name="Whitney A.M."/>
            <person name="Humrighouse B.W."/>
            <person name="Bell M."/>
            <person name="Holmes B."/>
            <person name="Steigerwalt A."/>
            <person name="Villarma A."/>
            <person name="Sheth M."/>
            <person name="Batra D."/>
            <person name="Pryor J."/>
            <person name="Bernardet J.-F."/>
            <person name="Hugo C."/>
            <person name="Kampfer P."/>
            <person name="Newman J."/>
            <person name="Mcquiston J.R."/>
        </authorList>
    </citation>
    <scope>NUCLEOTIDE SEQUENCE [LARGE SCALE GENOMIC DNA]</scope>
    <source>
        <strain evidence="1 2">G0211</strain>
    </source>
</reference>
<dbReference type="EMBL" id="CP033928">
    <property type="protein sequence ID" value="AZA62848.1"/>
    <property type="molecule type" value="Genomic_DNA"/>
</dbReference>
<dbReference type="AlphaFoldDB" id="A0A3G6N958"/>
<name>A0A3G6N958_9FLAO</name>
<proteinExistence type="predicted"/>
<organism evidence="1 2">
    <name type="scientific">Chryseobacterium indoltheticum</name>
    <dbReference type="NCBI Taxonomy" id="254"/>
    <lineage>
        <taxon>Bacteria</taxon>
        <taxon>Pseudomonadati</taxon>
        <taxon>Bacteroidota</taxon>
        <taxon>Flavobacteriia</taxon>
        <taxon>Flavobacteriales</taxon>
        <taxon>Weeksellaceae</taxon>
        <taxon>Chryseobacterium group</taxon>
        <taxon>Chryseobacterium</taxon>
    </lineage>
</organism>
<protein>
    <submittedName>
        <fullName evidence="1">Uncharacterized protein</fullName>
    </submittedName>
</protein>
<accession>A0A3G6N958</accession>